<reference evidence="2 3" key="1">
    <citation type="journal article" date="2017" name="Front. Microbiol.">
        <title>New Insights into the Diversity of the Genus Faecalibacterium.</title>
        <authorList>
            <person name="Benevides L."/>
            <person name="Burman S."/>
            <person name="Martin R."/>
            <person name="Robert V."/>
            <person name="Thomas M."/>
            <person name="Miquel S."/>
            <person name="Chain F."/>
            <person name="Sokol H."/>
            <person name="Bermudez-Humaran L.G."/>
            <person name="Morrison M."/>
            <person name="Langella P."/>
            <person name="Azevedo V.A."/>
            <person name="Chatel J.M."/>
            <person name="Soares S."/>
        </authorList>
    </citation>
    <scope>NUCLEOTIDE SEQUENCE [LARGE SCALE GENOMIC DNA]</scope>
    <source>
        <strain evidence="2 3">CNCM I 4542</strain>
    </source>
</reference>
<proteinExistence type="predicted"/>
<feature type="domain" description="Helicase ATP-binding" evidence="1">
    <location>
        <begin position="1"/>
        <end position="165"/>
    </location>
</feature>
<dbReference type="AlphaFoldDB" id="A0A2J4JRF8"/>
<dbReference type="PROSITE" id="PS51192">
    <property type="entry name" value="HELICASE_ATP_BIND_1"/>
    <property type="match status" value="1"/>
</dbReference>
<dbReference type="InterPro" id="IPR011545">
    <property type="entry name" value="DEAD/DEAH_box_helicase_dom"/>
</dbReference>
<dbReference type="Pfam" id="PF00270">
    <property type="entry name" value="DEAD"/>
    <property type="match status" value="1"/>
</dbReference>
<dbReference type="SUPFAM" id="SSF52540">
    <property type="entry name" value="P-loop containing nucleoside triphosphate hydrolases"/>
    <property type="match status" value="1"/>
</dbReference>
<dbReference type="Proteomes" id="UP000221015">
    <property type="component" value="Unassembled WGS sequence"/>
</dbReference>
<dbReference type="InterPro" id="IPR027417">
    <property type="entry name" value="P-loop_NTPase"/>
</dbReference>
<dbReference type="RefSeq" id="WP_097781873.1">
    <property type="nucleotide sequence ID" value="NZ_NMTS02000001.1"/>
</dbReference>
<gene>
    <name evidence="2" type="ORF">CGS50_002095</name>
</gene>
<evidence type="ECO:0000313" key="3">
    <source>
        <dbReference type="Proteomes" id="UP000221015"/>
    </source>
</evidence>
<protein>
    <recommendedName>
        <fullName evidence="1">Helicase ATP-binding domain-containing protein</fullName>
    </recommendedName>
</protein>
<accession>A0A2J4JRF8</accession>
<dbReference type="InterPro" id="IPR014001">
    <property type="entry name" value="Helicase_ATP-bd"/>
</dbReference>
<evidence type="ECO:0000313" key="2">
    <source>
        <dbReference type="EMBL" id="PLK30438.1"/>
    </source>
</evidence>
<dbReference type="GO" id="GO:0005524">
    <property type="term" value="F:ATP binding"/>
    <property type="evidence" value="ECO:0007669"/>
    <property type="project" value="InterPro"/>
</dbReference>
<dbReference type="Gene3D" id="3.40.50.300">
    <property type="entry name" value="P-loop containing nucleotide triphosphate hydrolases"/>
    <property type="match status" value="2"/>
</dbReference>
<sequence>MNYLSIPDYKEWTPGLYLVDAGCNAGKSTFVIKELYPFAREQHKRILMFSNRLALKGQQEILTQGTDIMLMTYQKLEFNQYQQKIEIISTYQHEDLMPFVEQFDYLVLDEAHYLFQDASFNLATETIIEMVERYRDSKIVLMLSATPQLLKKYFDTQIKKTYVVERDYSYIKKLYAYDDREAVFKIINDIPKNEKIVFFGDKKERLQELQRQFEDSVYLSSDNKGQELTFKQIVTQEYFDCRILFTTKVLDNGINLKDKAIKHIIIDLSDLTEFVQCLGRRRITDMNDTVTVYFYAGIKSISGKYGYLKEAMEIADEYFEYKEHNCLDIFQNKYRIKHNLPNFFDNMMNLVYPAYFKAKHDFAFYRDITEKRKSMKKEVSRLLKKPCEDYEKVEKNYRLKLYLESNVDKKYFKQDRKTLIEIFDVRQGDYVLKSRNVLNQYLKDYGFDYCIGTGTEKRKVYWVIEKTA</sequence>
<dbReference type="GO" id="GO:0003676">
    <property type="term" value="F:nucleic acid binding"/>
    <property type="evidence" value="ECO:0007669"/>
    <property type="project" value="InterPro"/>
</dbReference>
<name>A0A2J4JRF8_9FIRM</name>
<organism evidence="2 3">
    <name type="scientific">Faecalibacterium prausnitzii</name>
    <dbReference type="NCBI Taxonomy" id="853"/>
    <lineage>
        <taxon>Bacteria</taxon>
        <taxon>Bacillati</taxon>
        <taxon>Bacillota</taxon>
        <taxon>Clostridia</taxon>
        <taxon>Eubacteriales</taxon>
        <taxon>Oscillospiraceae</taxon>
        <taxon>Faecalibacterium</taxon>
    </lineage>
</organism>
<dbReference type="EMBL" id="NMTS02000001">
    <property type="protein sequence ID" value="PLK30438.1"/>
    <property type="molecule type" value="Genomic_DNA"/>
</dbReference>
<evidence type="ECO:0000259" key="1">
    <source>
        <dbReference type="PROSITE" id="PS51192"/>
    </source>
</evidence>
<comment type="caution">
    <text evidence="2">The sequence shown here is derived from an EMBL/GenBank/DDBJ whole genome shotgun (WGS) entry which is preliminary data.</text>
</comment>